<proteinExistence type="predicted"/>
<comment type="caution">
    <text evidence="1">The sequence shown here is derived from an EMBL/GenBank/DDBJ whole genome shotgun (WGS) entry which is preliminary data.</text>
</comment>
<accession>A0ABT0NGA2</accession>
<sequence length="247" mass="28461">MKIEEIINSHKKGKCCCINLIARKRQCAGAKFISGKVSAEEAIRLAEEEKNDMEKEKGYALMQAFELLPYDSDDCITRPFFYYKAGTPLWIVKRGIERVYGIKEEDISEYYINPFAYLAKRYFGMVKIFTYSGDLTTYGAKIQIQLLSIVVSCYHIANVSIDSNRLKAKLKCKDNLVLMSDAESILRNWTAKPFDKNCDYLTKEGRQAFAELTSLLYDFANLYGYNENIDEVVEKLSYIVDDDYTLD</sequence>
<reference evidence="1 2" key="1">
    <citation type="submission" date="2019-03" db="EMBL/GenBank/DDBJ databases">
        <authorList>
            <person name="Molinero N."/>
            <person name="Sanchez B."/>
            <person name="Walker A."/>
            <person name="Duncan S."/>
            <person name="Delgado S."/>
            <person name="Margolles A."/>
        </authorList>
    </citation>
    <scope>NUCLEOTIDE SEQUENCE [LARGE SCALE GENOMIC DNA]</scope>
    <source>
        <strain evidence="1 2">IPLA60002</strain>
    </source>
</reference>
<dbReference type="EMBL" id="SNUZ01000007">
    <property type="protein sequence ID" value="MCL3787286.1"/>
    <property type="molecule type" value="Genomic_DNA"/>
</dbReference>
<evidence type="ECO:0000313" key="2">
    <source>
        <dbReference type="Proteomes" id="UP001056693"/>
    </source>
</evidence>
<dbReference type="Proteomes" id="UP001056693">
    <property type="component" value="Unassembled WGS sequence"/>
</dbReference>
<name>A0ABT0NGA2_9FIRM</name>
<keyword evidence="2" id="KW-1185">Reference proteome</keyword>
<dbReference type="RefSeq" id="WP_249376272.1">
    <property type="nucleotide sequence ID" value="NZ_SNUZ01000007.1"/>
</dbReference>
<evidence type="ECO:0000313" key="1">
    <source>
        <dbReference type="EMBL" id="MCL3787286.1"/>
    </source>
</evidence>
<organism evidence="1 2">
    <name type="scientific">Ruminococcus bromii</name>
    <dbReference type="NCBI Taxonomy" id="40518"/>
    <lineage>
        <taxon>Bacteria</taxon>
        <taxon>Bacillati</taxon>
        <taxon>Bacillota</taxon>
        <taxon>Clostridia</taxon>
        <taxon>Eubacteriales</taxon>
        <taxon>Oscillospiraceae</taxon>
        <taxon>Ruminococcus</taxon>
    </lineage>
</organism>
<protein>
    <submittedName>
        <fullName evidence="1">Uncharacterized protein</fullName>
    </submittedName>
</protein>
<gene>
    <name evidence="1" type="ORF">E2N93_04505</name>
</gene>